<keyword evidence="2" id="KW-1185">Reference proteome</keyword>
<evidence type="ECO:0000313" key="1">
    <source>
        <dbReference type="EMBL" id="MBT1071421.1"/>
    </source>
</evidence>
<sequence>MRTIIGIALTFLLTATPVFCFEGDRVAHFGSSSVYGLASGSVMYKYAENMGPAKRTAASFGIALIPGIAWELKDELEKNNHFDWRDLGADAMGALTGAVAAELINGQLWLSASGRQIRLVGKW</sequence>
<name>A0ABS5U6Y6_9BACT</name>
<dbReference type="Proteomes" id="UP000784128">
    <property type="component" value="Unassembled WGS sequence"/>
</dbReference>
<accession>A0ABS5U6Y6</accession>
<organism evidence="1 2">
    <name type="scientific">Pelotalea chapellei</name>
    <dbReference type="NCBI Taxonomy" id="44671"/>
    <lineage>
        <taxon>Bacteria</taxon>
        <taxon>Pseudomonadati</taxon>
        <taxon>Thermodesulfobacteriota</taxon>
        <taxon>Desulfuromonadia</taxon>
        <taxon>Geobacterales</taxon>
        <taxon>Geobacteraceae</taxon>
        <taxon>Pelotalea</taxon>
    </lineage>
</organism>
<evidence type="ECO:0000313" key="2">
    <source>
        <dbReference type="Proteomes" id="UP000784128"/>
    </source>
</evidence>
<dbReference type="RefSeq" id="WP_214297157.1">
    <property type="nucleotide sequence ID" value="NZ_JAHDYS010000005.1"/>
</dbReference>
<reference evidence="1 2" key="1">
    <citation type="submission" date="2021-05" db="EMBL/GenBank/DDBJ databases">
        <title>The draft genome of Geobacter chapellei DSM 13688.</title>
        <authorList>
            <person name="Xu Z."/>
            <person name="Masuda Y."/>
            <person name="Itoh H."/>
            <person name="Senoo K."/>
        </authorList>
    </citation>
    <scope>NUCLEOTIDE SEQUENCE [LARGE SCALE GENOMIC DNA]</scope>
    <source>
        <strain evidence="1 2">DSM 13688</strain>
    </source>
</reference>
<protein>
    <recommendedName>
        <fullName evidence="3">Lipoprotein</fullName>
    </recommendedName>
</protein>
<evidence type="ECO:0008006" key="3">
    <source>
        <dbReference type="Google" id="ProtNLM"/>
    </source>
</evidence>
<comment type="caution">
    <text evidence="1">The sequence shown here is derived from an EMBL/GenBank/DDBJ whole genome shotgun (WGS) entry which is preliminary data.</text>
</comment>
<gene>
    <name evidence="1" type="ORF">KJB30_06485</name>
</gene>
<proteinExistence type="predicted"/>
<dbReference type="EMBL" id="JAHDYS010000005">
    <property type="protein sequence ID" value="MBT1071421.1"/>
    <property type="molecule type" value="Genomic_DNA"/>
</dbReference>